<dbReference type="PIRSF" id="PIRSF031551">
    <property type="entry name" value="DUF1706"/>
    <property type="match status" value="1"/>
</dbReference>
<evidence type="ECO:0000313" key="2">
    <source>
        <dbReference type="EMBL" id="VFS52793.1"/>
    </source>
</evidence>
<dbReference type="InterPro" id="IPR034660">
    <property type="entry name" value="DinB/YfiT-like"/>
</dbReference>
<organism evidence="1 3">
    <name type="scientific">Budvicia aquatica</name>
    <dbReference type="NCBI Taxonomy" id="82979"/>
    <lineage>
        <taxon>Bacteria</taxon>
        <taxon>Pseudomonadati</taxon>
        <taxon>Pseudomonadota</taxon>
        <taxon>Gammaproteobacteria</taxon>
        <taxon>Enterobacterales</taxon>
        <taxon>Budviciaceae</taxon>
        <taxon>Budvicia</taxon>
    </lineage>
</organism>
<dbReference type="InterPro" id="IPR012550">
    <property type="entry name" value="DUF1706"/>
</dbReference>
<gene>
    <name evidence="1" type="ORF">CRN84_22025</name>
    <name evidence="2" type="ORF">NCTC12282_06006</name>
</gene>
<dbReference type="RefSeq" id="WP_029096725.1">
    <property type="nucleotide sequence ID" value="NZ_CAADJA010000002.1"/>
</dbReference>
<reference evidence="2 4" key="3">
    <citation type="submission" date="2019-03" db="EMBL/GenBank/DDBJ databases">
        <authorList>
            <consortium name="Pathogen Informatics"/>
        </authorList>
    </citation>
    <scope>NUCLEOTIDE SEQUENCE [LARGE SCALE GENOMIC DNA]</scope>
    <source>
        <strain evidence="2 4">NCTC12282</strain>
    </source>
</reference>
<accession>A0A2C6CYQ8</accession>
<proteinExistence type="predicted"/>
<dbReference type="EMBL" id="PDDX01000001">
    <property type="protein sequence ID" value="PHI31809.1"/>
    <property type="molecule type" value="Genomic_DNA"/>
</dbReference>
<evidence type="ECO:0000313" key="3">
    <source>
        <dbReference type="Proteomes" id="UP000224974"/>
    </source>
</evidence>
<dbReference type="Proteomes" id="UP000224974">
    <property type="component" value="Unassembled WGS sequence"/>
</dbReference>
<dbReference type="AlphaFoldDB" id="A0A2C6CYQ8"/>
<dbReference type="Gene3D" id="1.20.120.450">
    <property type="entry name" value="dinb family like domain"/>
    <property type="match status" value="1"/>
</dbReference>
<protein>
    <submittedName>
        <fullName evidence="1">ClbS/DfsB family four-helix bundle protein</fullName>
    </submittedName>
</protein>
<reference evidence="3" key="1">
    <citation type="submission" date="2017-09" db="EMBL/GenBank/DDBJ databases">
        <title>FDA dAtabase for Regulatory Grade micrObial Sequences (FDA-ARGOS): Supporting development and validation of Infectious Disease Dx tests.</title>
        <authorList>
            <person name="Minogue T."/>
            <person name="Wolcott M."/>
            <person name="Wasieloski L."/>
            <person name="Aguilar W."/>
            <person name="Moore D."/>
            <person name="Tallon L."/>
            <person name="Sadzewicz L."/>
            <person name="Ott S."/>
            <person name="Zhao X."/>
            <person name="Nagaraj S."/>
            <person name="Vavikolanu K."/>
            <person name="Aluvathingal J."/>
            <person name="Nadendla S."/>
            <person name="Sichtig H."/>
        </authorList>
    </citation>
    <scope>NUCLEOTIDE SEQUENCE [LARGE SCALE GENOMIC DNA]</scope>
    <source>
        <strain evidence="3">FDAARGOS_387</strain>
    </source>
</reference>
<evidence type="ECO:0000313" key="1">
    <source>
        <dbReference type="EMBL" id="PHI31809.1"/>
    </source>
</evidence>
<dbReference type="SUPFAM" id="SSF109854">
    <property type="entry name" value="DinB/YfiT-like putative metalloenzymes"/>
    <property type="match status" value="1"/>
</dbReference>
<evidence type="ECO:0000313" key="4">
    <source>
        <dbReference type="Proteomes" id="UP000373449"/>
    </source>
</evidence>
<sequence length="167" mass="19752">MARPTDKQQLLALSEQNFTKMLCLIDSFPPEAMEQEFPFEDRDRNIRDVLVHLYEWHLMMLGWYRCGMAGEKPLMPAAGYTWRTLPELNQVIWQKYQDMSLSVARNRLDESHHQLQSMMAGHSEEELFTKKHYQWTGSTSLGAYFISATSSHYDWALKKLIRFKKSR</sequence>
<dbReference type="Pfam" id="PF08020">
    <property type="entry name" value="DUF1706"/>
    <property type="match status" value="1"/>
</dbReference>
<dbReference type="EMBL" id="CAADJA010000002">
    <property type="protein sequence ID" value="VFS52793.1"/>
    <property type="molecule type" value="Genomic_DNA"/>
</dbReference>
<dbReference type="OrthoDB" id="5347938at2"/>
<reference evidence="1" key="2">
    <citation type="submission" date="2017-09" db="EMBL/GenBank/DDBJ databases">
        <title>FDA dAtabase for Regulatory Grade micrObial Sequences (FDA-ARGOS): Supporting development and validation of Infectious Disease Dx tests.</title>
        <authorList>
            <person name="Minogue T."/>
            <person name="Wolcott M."/>
            <person name="Wasieloski L."/>
            <person name="Aguilar W."/>
            <person name="Moore D."/>
            <person name="Tallon L.J."/>
            <person name="Sadzewicz L."/>
            <person name="Ott S."/>
            <person name="Zhao X."/>
            <person name="Nagaraj S."/>
            <person name="Vavikolanu K."/>
            <person name="Aluvathingal J."/>
            <person name="Nadendla S."/>
            <person name="Sichtig H."/>
        </authorList>
    </citation>
    <scope>NUCLEOTIDE SEQUENCE</scope>
    <source>
        <strain evidence="1">FDAARGOS_387</strain>
    </source>
</reference>
<dbReference type="PANTHER" id="PTHR40658">
    <property type="match status" value="1"/>
</dbReference>
<keyword evidence="3" id="KW-1185">Reference proteome</keyword>
<dbReference type="PANTHER" id="PTHR40658:SF4">
    <property type="entry name" value="HYPOTHETICAL CYTOSOLIC PROTEIN"/>
    <property type="match status" value="1"/>
</dbReference>
<name>A0A2C6CYQ8_9GAMM</name>
<dbReference type="Proteomes" id="UP000373449">
    <property type="component" value="Unassembled WGS sequence"/>
</dbReference>